<sequence length="30" mass="3380">EALNLGIRTLLFPTEGFKSKVITTKEEEKS</sequence>
<feature type="non-terminal residue" evidence="1">
    <location>
        <position position="1"/>
    </location>
</feature>
<accession>A0A1R3KGM6</accession>
<gene>
    <name evidence="1" type="ORF">CCACVL1_01680</name>
</gene>
<reference evidence="1 2" key="1">
    <citation type="submission" date="2013-09" db="EMBL/GenBank/DDBJ databases">
        <title>Corchorus capsularis genome sequencing.</title>
        <authorList>
            <person name="Alam M."/>
            <person name="Haque M.S."/>
            <person name="Islam M.S."/>
            <person name="Emdad E.M."/>
            <person name="Islam M.M."/>
            <person name="Ahmed B."/>
            <person name="Halim A."/>
            <person name="Hossen Q.M.M."/>
            <person name="Hossain M.Z."/>
            <person name="Ahmed R."/>
            <person name="Khan M.M."/>
            <person name="Islam R."/>
            <person name="Rashid M.M."/>
            <person name="Khan S.A."/>
            <person name="Rahman M.S."/>
            <person name="Alam M."/>
        </authorList>
    </citation>
    <scope>NUCLEOTIDE SEQUENCE [LARGE SCALE GENOMIC DNA]</scope>
    <source>
        <strain evidence="2">cv. CVL-1</strain>
        <tissue evidence="1">Whole seedling</tissue>
    </source>
</reference>
<dbReference type="EMBL" id="AWWV01005008">
    <property type="protein sequence ID" value="OMP06209.1"/>
    <property type="molecule type" value="Genomic_DNA"/>
</dbReference>
<protein>
    <submittedName>
        <fullName evidence="1">Uncharacterized protein</fullName>
    </submittedName>
</protein>
<keyword evidence="2" id="KW-1185">Reference proteome</keyword>
<dbReference type="Proteomes" id="UP000188268">
    <property type="component" value="Unassembled WGS sequence"/>
</dbReference>
<dbReference type="AlphaFoldDB" id="A0A1R3KGM6"/>
<evidence type="ECO:0000313" key="1">
    <source>
        <dbReference type="EMBL" id="OMP06209.1"/>
    </source>
</evidence>
<dbReference type="Gramene" id="OMP06209">
    <property type="protein sequence ID" value="OMP06209"/>
    <property type="gene ID" value="CCACVL1_01680"/>
</dbReference>
<comment type="caution">
    <text evidence="1">The sequence shown here is derived from an EMBL/GenBank/DDBJ whole genome shotgun (WGS) entry which is preliminary data.</text>
</comment>
<evidence type="ECO:0000313" key="2">
    <source>
        <dbReference type="Proteomes" id="UP000188268"/>
    </source>
</evidence>
<name>A0A1R3KGM6_COCAP</name>
<proteinExistence type="predicted"/>
<organism evidence="1 2">
    <name type="scientific">Corchorus capsularis</name>
    <name type="common">Jute</name>
    <dbReference type="NCBI Taxonomy" id="210143"/>
    <lineage>
        <taxon>Eukaryota</taxon>
        <taxon>Viridiplantae</taxon>
        <taxon>Streptophyta</taxon>
        <taxon>Embryophyta</taxon>
        <taxon>Tracheophyta</taxon>
        <taxon>Spermatophyta</taxon>
        <taxon>Magnoliopsida</taxon>
        <taxon>eudicotyledons</taxon>
        <taxon>Gunneridae</taxon>
        <taxon>Pentapetalae</taxon>
        <taxon>rosids</taxon>
        <taxon>malvids</taxon>
        <taxon>Malvales</taxon>
        <taxon>Malvaceae</taxon>
        <taxon>Grewioideae</taxon>
        <taxon>Apeibeae</taxon>
        <taxon>Corchorus</taxon>
    </lineage>
</organism>